<dbReference type="Pfam" id="PF04019">
    <property type="entry name" value="DUF359"/>
    <property type="match status" value="1"/>
</dbReference>
<dbReference type="AlphaFoldDB" id="A0A1F5G7L1"/>
<sequence length="324" mass="36077">MATKYKLVALGGTFDLLHKGHTTLLARAFSAGQQVTVGITTDKFCKEIEKIPYENQELRRKNLLVYLKAKKLLKRSKIVWLHDIFGPAATDKNIQALVISRETLPNANAINKKRVKNKLKKTTLIICPPALAKDKKLISSTRIREGEISKSGRSYWHFLSKIAQRPISPSARTKLKIPFGPIVKIDKSSAKKHPPEAAIGDITVSAFLKESKTPRISIVDFYVERKRIFNKLSQLGFPTENADAIVSNKPGLISTALINEIAASVKRPFKSIIVVEGEEDLATIPVVLLSPLGKYVYYGQPKKGAVRITVTEKIKEEICNLLVK</sequence>
<dbReference type="SUPFAM" id="SSF52374">
    <property type="entry name" value="Nucleotidylyl transferase"/>
    <property type="match status" value="1"/>
</dbReference>
<dbReference type="InterPro" id="IPR004821">
    <property type="entry name" value="Cyt_trans-like"/>
</dbReference>
<dbReference type="InterPro" id="IPR007164">
    <property type="entry name" value="GTP-dep_dephospho-CoA_kin"/>
</dbReference>
<dbReference type="NCBIfam" id="NF001985">
    <property type="entry name" value="PRK00777.1"/>
    <property type="match status" value="1"/>
</dbReference>
<accession>A0A1F5G7L1</accession>
<organism evidence="4 5">
    <name type="scientific">Candidatus Curtissbacteria bacterium RIFCSPHIGHO2_01_FULL_41_11</name>
    <dbReference type="NCBI Taxonomy" id="1797711"/>
    <lineage>
        <taxon>Bacteria</taxon>
        <taxon>Candidatus Curtissiibacteriota</taxon>
    </lineage>
</organism>
<comment type="caution">
    <text evidence="4">The sequence shown here is derived from an EMBL/GenBank/DDBJ whole genome shotgun (WGS) entry which is preliminary data.</text>
</comment>
<dbReference type="Proteomes" id="UP000179102">
    <property type="component" value="Unassembled WGS sequence"/>
</dbReference>
<dbReference type="GO" id="GO:0016301">
    <property type="term" value="F:kinase activity"/>
    <property type="evidence" value="ECO:0007669"/>
    <property type="project" value="InterPro"/>
</dbReference>
<proteinExistence type="inferred from homology"/>
<name>A0A1F5G7L1_9BACT</name>
<dbReference type="PANTHER" id="PTHR40732">
    <property type="entry name" value="UPF0218 PROTEIN TK1697"/>
    <property type="match status" value="1"/>
</dbReference>
<dbReference type="STRING" id="1797711.A2870_01240"/>
<dbReference type="PANTHER" id="PTHR40732:SF1">
    <property type="entry name" value="GTP-DEPENDENT DEPHOSPHO-COA KINASE"/>
    <property type="match status" value="1"/>
</dbReference>
<gene>
    <name evidence="4" type="ORF">A2870_01240</name>
</gene>
<keyword evidence="1" id="KW-0547">Nucleotide-binding</keyword>
<dbReference type="GO" id="GO:0005525">
    <property type="term" value="F:GTP binding"/>
    <property type="evidence" value="ECO:0007669"/>
    <property type="project" value="UniProtKB-KW"/>
</dbReference>
<dbReference type="Pfam" id="PF01467">
    <property type="entry name" value="CTP_transf_like"/>
    <property type="match status" value="1"/>
</dbReference>
<protein>
    <recommendedName>
        <fullName evidence="3">Cytidyltransferase-like domain-containing protein</fullName>
    </recommendedName>
</protein>
<dbReference type="EMBL" id="MFAZ01000008">
    <property type="protein sequence ID" value="OGD87860.1"/>
    <property type="molecule type" value="Genomic_DNA"/>
</dbReference>
<dbReference type="NCBIfam" id="TIGR00125">
    <property type="entry name" value="cyt_tran_rel"/>
    <property type="match status" value="1"/>
</dbReference>
<evidence type="ECO:0000313" key="4">
    <source>
        <dbReference type="EMBL" id="OGD87860.1"/>
    </source>
</evidence>
<keyword evidence="2" id="KW-0342">GTP-binding</keyword>
<dbReference type="HAMAP" id="MF_00590">
    <property type="entry name" value="Dephospho_CoA_kinase_GTP_dep"/>
    <property type="match status" value="1"/>
</dbReference>
<dbReference type="Gene3D" id="3.40.50.620">
    <property type="entry name" value="HUPs"/>
    <property type="match status" value="1"/>
</dbReference>
<evidence type="ECO:0000259" key="3">
    <source>
        <dbReference type="Pfam" id="PF01467"/>
    </source>
</evidence>
<feature type="domain" description="Cytidyltransferase-like" evidence="3">
    <location>
        <begin position="10"/>
        <end position="145"/>
    </location>
</feature>
<dbReference type="InterPro" id="IPR014729">
    <property type="entry name" value="Rossmann-like_a/b/a_fold"/>
</dbReference>
<evidence type="ECO:0000256" key="2">
    <source>
        <dbReference type="ARBA" id="ARBA00023134"/>
    </source>
</evidence>
<dbReference type="GO" id="GO:0015937">
    <property type="term" value="P:coenzyme A biosynthetic process"/>
    <property type="evidence" value="ECO:0007669"/>
    <property type="project" value="InterPro"/>
</dbReference>
<evidence type="ECO:0000313" key="5">
    <source>
        <dbReference type="Proteomes" id="UP000179102"/>
    </source>
</evidence>
<reference evidence="4 5" key="1">
    <citation type="journal article" date="2016" name="Nat. Commun.">
        <title>Thousands of microbial genomes shed light on interconnected biogeochemical processes in an aquifer system.</title>
        <authorList>
            <person name="Anantharaman K."/>
            <person name="Brown C.T."/>
            <person name="Hug L.A."/>
            <person name="Sharon I."/>
            <person name="Castelle C.J."/>
            <person name="Probst A.J."/>
            <person name="Thomas B.C."/>
            <person name="Singh A."/>
            <person name="Wilkins M.J."/>
            <person name="Karaoz U."/>
            <person name="Brodie E.L."/>
            <person name="Williams K.H."/>
            <person name="Hubbard S.S."/>
            <person name="Banfield J.F."/>
        </authorList>
    </citation>
    <scope>NUCLEOTIDE SEQUENCE [LARGE SCALE GENOMIC DNA]</scope>
</reference>
<evidence type="ECO:0000256" key="1">
    <source>
        <dbReference type="ARBA" id="ARBA00022741"/>
    </source>
</evidence>